<dbReference type="PROSITE" id="PS51635">
    <property type="entry name" value="PNPLA"/>
    <property type="match status" value="1"/>
</dbReference>
<proteinExistence type="predicted"/>
<dbReference type="PANTHER" id="PTHR14226">
    <property type="entry name" value="NEUROPATHY TARGET ESTERASE/SWISS CHEESE D.MELANOGASTER"/>
    <property type="match status" value="1"/>
</dbReference>
<dbReference type="GO" id="GO:0016787">
    <property type="term" value="F:hydrolase activity"/>
    <property type="evidence" value="ECO:0007669"/>
    <property type="project" value="UniProtKB-KW"/>
</dbReference>
<keyword evidence="3" id="KW-0443">Lipid metabolism</keyword>
<protein>
    <submittedName>
        <fullName evidence="5">NTE family protein RssA</fullName>
    </submittedName>
</protein>
<gene>
    <name evidence="5" type="primary">rssA_29</name>
    <name evidence="5" type="ORF">GALL_497950</name>
</gene>
<evidence type="ECO:0000259" key="4">
    <source>
        <dbReference type="PROSITE" id="PS51635"/>
    </source>
</evidence>
<dbReference type="PROSITE" id="PS51257">
    <property type="entry name" value="PROKAR_LIPOPROTEIN"/>
    <property type="match status" value="1"/>
</dbReference>
<dbReference type="Pfam" id="PF01734">
    <property type="entry name" value="Patatin"/>
    <property type="match status" value="1"/>
</dbReference>
<dbReference type="SUPFAM" id="SSF52151">
    <property type="entry name" value="FabD/lysophospholipase-like"/>
    <property type="match status" value="1"/>
</dbReference>
<organism evidence="5">
    <name type="scientific">mine drainage metagenome</name>
    <dbReference type="NCBI Taxonomy" id="410659"/>
    <lineage>
        <taxon>unclassified sequences</taxon>
        <taxon>metagenomes</taxon>
        <taxon>ecological metagenomes</taxon>
    </lineage>
</organism>
<sequence length="296" mass="31361">MHRRTLMLSAASLLSACATTKSLQPQSALHAPRQPRIGIALGGGGTIGFAHVGVIKALEAQNLVPELISGTSAGSVVGALYAGGHTGFALQELTFALDGSQVRDLNLLAPWEGLLIGQKLQDYVNQLVNNRPLEQLGKPFVAVATEAGTARRVDFARGNTGQAVRASCSFPVLFKPTVIEGRTYVDGCLVSPVPVDAVRKLGADIVLAVDISGQLDRHMAFDGSANAIDQSLIIMIKKLGEQELLHADVVLRPQVGKIGATDFDQKDKAILEGEKAVAQALPAIRQAIQKWQMSHP</sequence>
<dbReference type="Gene3D" id="3.40.1090.10">
    <property type="entry name" value="Cytosolic phospholipase A2 catalytic domain"/>
    <property type="match status" value="2"/>
</dbReference>
<comment type="caution">
    <text evidence="5">The sequence shown here is derived from an EMBL/GenBank/DDBJ whole genome shotgun (WGS) entry which is preliminary data.</text>
</comment>
<dbReference type="PANTHER" id="PTHR14226:SF76">
    <property type="entry name" value="NTE FAMILY PROTEIN RSSA"/>
    <property type="match status" value="1"/>
</dbReference>
<keyword evidence="1" id="KW-0378">Hydrolase</keyword>
<evidence type="ECO:0000313" key="5">
    <source>
        <dbReference type="EMBL" id="OIQ68610.1"/>
    </source>
</evidence>
<reference evidence="5" key="1">
    <citation type="submission" date="2016-10" db="EMBL/GenBank/DDBJ databases">
        <title>Sequence of Gallionella enrichment culture.</title>
        <authorList>
            <person name="Poehlein A."/>
            <person name="Muehling M."/>
            <person name="Daniel R."/>
        </authorList>
    </citation>
    <scope>NUCLEOTIDE SEQUENCE</scope>
</reference>
<dbReference type="InterPro" id="IPR050301">
    <property type="entry name" value="NTE"/>
</dbReference>
<name>A0A1J5PBN2_9ZZZZ</name>
<keyword evidence="2" id="KW-0442">Lipid degradation</keyword>
<dbReference type="EMBL" id="MLJW01005207">
    <property type="protein sequence ID" value="OIQ68610.1"/>
    <property type="molecule type" value="Genomic_DNA"/>
</dbReference>
<dbReference type="InterPro" id="IPR016035">
    <property type="entry name" value="Acyl_Trfase/lysoPLipase"/>
</dbReference>
<evidence type="ECO:0000256" key="2">
    <source>
        <dbReference type="ARBA" id="ARBA00022963"/>
    </source>
</evidence>
<evidence type="ECO:0000256" key="1">
    <source>
        <dbReference type="ARBA" id="ARBA00022801"/>
    </source>
</evidence>
<feature type="domain" description="PNPLA" evidence="4">
    <location>
        <begin position="39"/>
        <end position="199"/>
    </location>
</feature>
<dbReference type="InterPro" id="IPR002641">
    <property type="entry name" value="PNPLA_dom"/>
</dbReference>
<accession>A0A1J5PBN2</accession>
<dbReference type="AlphaFoldDB" id="A0A1J5PBN2"/>
<evidence type="ECO:0000256" key="3">
    <source>
        <dbReference type="ARBA" id="ARBA00023098"/>
    </source>
</evidence>
<dbReference type="GO" id="GO:0016042">
    <property type="term" value="P:lipid catabolic process"/>
    <property type="evidence" value="ECO:0007669"/>
    <property type="project" value="UniProtKB-KW"/>
</dbReference>